<evidence type="ECO:0000256" key="1">
    <source>
        <dbReference type="SAM" id="Phobius"/>
    </source>
</evidence>
<feature type="transmembrane region" description="Helical" evidence="1">
    <location>
        <begin position="49"/>
        <end position="67"/>
    </location>
</feature>
<evidence type="ECO:0000313" key="2">
    <source>
        <dbReference type="EMBL" id="KAF4632322.1"/>
    </source>
</evidence>
<sequence length="199" mass="22874">MKYTCEHIMSPQKLRQKGYGYQAADQDESALKLIPLSNSFVSKFGELSWVRFICIFVISVVWTYLVGSWGFRAGENHVEATYQTSMKVQMVHHSFTYNEGFVTIPEAVGIRDDECWATLFPVHSPYFIRPSIHPNHNPTTFSVFYPLHCVKNGLRHGYWEILQAARNDKALLDADISSIASPRHIQHFLEYLSDANIDE</sequence>
<comment type="caution">
    <text evidence="2">The sequence shown here is derived from an EMBL/GenBank/DDBJ whole genome shotgun (WGS) entry which is preliminary data.</text>
</comment>
<evidence type="ECO:0000313" key="3">
    <source>
        <dbReference type="Proteomes" id="UP000566819"/>
    </source>
</evidence>
<accession>A0A8H4W3G8</accession>
<protein>
    <submittedName>
        <fullName evidence="2">Uncharacterized protein</fullName>
    </submittedName>
</protein>
<keyword evidence="3" id="KW-1185">Reference proteome</keyword>
<proteinExistence type="predicted"/>
<dbReference type="OrthoDB" id="3687641at2759"/>
<dbReference type="EMBL" id="JAAMPI010000357">
    <property type="protein sequence ID" value="KAF4632322.1"/>
    <property type="molecule type" value="Genomic_DNA"/>
</dbReference>
<name>A0A8H4W3G8_9HELO</name>
<dbReference type="AlphaFoldDB" id="A0A8H4W3G8"/>
<reference evidence="2 3" key="1">
    <citation type="submission" date="2020-03" db="EMBL/GenBank/DDBJ databases">
        <title>Draft Genome Sequence of Cudoniella acicularis.</title>
        <authorList>
            <person name="Buettner E."/>
            <person name="Kellner H."/>
        </authorList>
    </citation>
    <scope>NUCLEOTIDE SEQUENCE [LARGE SCALE GENOMIC DNA]</scope>
    <source>
        <strain evidence="2 3">DSM 108380</strain>
    </source>
</reference>
<keyword evidence="1" id="KW-0472">Membrane</keyword>
<keyword evidence="1" id="KW-1133">Transmembrane helix</keyword>
<gene>
    <name evidence="2" type="ORF">G7Y89_g5804</name>
</gene>
<keyword evidence="1" id="KW-0812">Transmembrane</keyword>
<dbReference type="Proteomes" id="UP000566819">
    <property type="component" value="Unassembled WGS sequence"/>
</dbReference>
<organism evidence="2 3">
    <name type="scientific">Cudoniella acicularis</name>
    <dbReference type="NCBI Taxonomy" id="354080"/>
    <lineage>
        <taxon>Eukaryota</taxon>
        <taxon>Fungi</taxon>
        <taxon>Dikarya</taxon>
        <taxon>Ascomycota</taxon>
        <taxon>Pezizomycotina</taxon>
        <taxon>Leotiomycetes</taxon>
        <taxon>Helotiales</taxon>
        <taxon>Tricladiaceae</taxon>
        <taxon>Cudoniella</taxon>
    </lineage>
</organism>